<reference evidence="2" key="1">
    <citation type="submission" date="2010-05" db="EMBL/GenBank/DDBJ databases">
        <title>The Genome Sequence of Magnaporthe poae strain ATCC 64411.</title>
        <authorList>
            <consortium name="The Broad Institute Genome Sequencing Platform"/>
            <consortium name="Broad Institute Genome Sequencing Center for Infectious Disease"/>
            <person name="Ma L.-J."/>
            <person name="Dead R."/>
            <person name="Young S."/>
            <person name="Zeng Q."/>
            <person name="Koehrsen M."/>
            <person name="Alvarado L."/>
            <person name="Berlin A."/>
            <person name="Chapman S.B."/>
            <person name="Chen Z."/>
            <person name="Freedman E."/>
            <person name="Gellesch M."/>
            <person name="Goldberg J."/>
            <person name="Griggs A."/>
            <person name="Gujja S."/>
            <person name="Heilman E.R."/>
            <person name="Heiman D."/>
            <person name="Hepburn T."/>
            <person name="Howarth C."/>
            <person name="Jen D."/>
            <person name="Larson L."/>
            <person name="Mehta T."/>
            <person name="Neiman D."/>
            <person name="Pearson M."/>
            <person name="Roberts A."/>
            <person name="Saif S."/>
            <person name="Shea T."/>
            <person name="Shenoy N."/>
            <person name="Sisk P."/>
            <person name="Stolte C."/>
            <person name="Sykes S."/>
            <person name="Walk T."/>
            <person name="White J."/>
            <person name="Yandava C."/>
            <person name="Haas B."/>
            <person name="Nusbaum C."/>
            <person name="Birren B."/>
        </authorList>
    </citation>
    <scope>NUCLEOTIDE SEQUENCE</scope>
    <source>
        <strain evidence="2">ATCC 64411</strain>
    </source>
</reference>
<dbReference type="Proteomes" id="UP000011715">
    <property type="component" value="Unassembled WGS sequence"/>
</dbReference>
<keyword evidence="4" id="KW-1185">Reference proteome</keyword>
<dbReference type="EnsemblFungi" id="MAPG_09695T0">
    <property type="protein sequence ID" value="MAPG_09695T0"/>
    <property type="gene ID" value="MAPG_09695"/>
</dbReference>
<dbReference type="VEuPathDB" id="FungiDB:MAPG_09695"/>
<evidence type="ECO:0000313" key="4">
    <source>
        <dbReference type="Proteomes" id="UP000011715"/>
    </source>
</evidence>
<protein>
    <submittedName>
        <fullName evidence="2 3">Uncharacterized protein</fullName>
    </submittedName>
</protein>
<evidence type="ECO:0000313" key="2">
    <source>
        <dbReference type="EMBL" id="KLU91172.1"/>
    </source>
</evidence>
<reference evidence="3" key="5">
    <citation type="submission" date="2015-06" db="UniProtKB">
        <authorList>
            <consortium name="EnsemblFungi"/>
        </authorList>
    </citation>
    <scope>IDENTIFICATION</scope>
    <source>
        <strain evidence="3">ATCC 64411</strain>
    </source>
</reference>
<reference evidence="3" key="4">
    <citation type="journal article" date="2015" name="G3 (Bethesda)">
        <title>Genome sequences of three phytopathogenic species of the Magnaporthaceae family of fungi.</title>
        <authorList>
            <person name="Okagaki L.H."/>
            <person name="Nunes C.C."/>
            <person name="Sailsbery J."/>
            <person name="Clay B."/>
            <person name="Brown D."/>
            <person name="John T."/>
            <person name="Oh Y."/>
            <person name="Young N."/>
            <person name="Fitzgerald M."/>
            <person name="Haas B.J."/>
            <person name="Zeng Q."/>
            <person name="Young S."/>
            <person name="Adiconis X."/>
            <person name="Fan L."/>
            <person name="Levin J.Z."/>
            <person name="Mitchell T.K."/>
            <person name="Okubara P.A."/>
            <person name="Farman M.L."/>
            <person name="Kohn L.M."/>
            <person name="Birren B."/>
            <person name="Ma L.-J."/>
            <person name="Dean R.A."/>
        </authorList>
    </citation>
    <scope>NUCLEOTIDE SEQUENCE</scope>
    <source>
        <strain evidence="3">ATCC 64411 / 73-15</strain>
    </source>
</reference>
<reference evidence="4" key="2">
    <citation type="submission" date="2010-05" db="EMBL/GenBank/DDBJ databases">
        <title>The genome sequence of Magnaporthe poae strain ATCC 64411.</title>
        <authorList>
            <person name="Ma L.-J."/>
            <person name="Dead R."/>
            <person name="Young S."/>
            <person name="Zeng Q."/>
            <person name="Koehrsen M."/>
            <person name="Alvarado L."/>
            <person name="Berlin A."/>
            <person name="Chapman S.B."/>
            <person name="Chen Z."/>
            <person name="Freedman E."/>
            <person name="Gellesch M."/>
            <person name="Goldberg J."/>
            <person name="Griggs A."/>
            <person name="Gujja S."/>
            <person name="Heilman E.R."/>
            <person name="Heiman D."/>
            <person name="Hepburn T."/>
            <person name="Howarth C."/>
            <person name="Jen D."/>
            <person name="Larson L."/>
            <person name="Mehta T."/>
            <person name="Neiman D."/>
            <person name="Pearson M."/>
            <person name="Roberts A."/>
            <person name="Saif S."/>
            <person name="Shea T."/>
            <person name="Shenoy N."/>
            <person name="Sisk P."/>
            <person name="Stolte C."/>
            <person name="Sykes S."/>
            <person name="Walk T."/>
            <person name="White J."/>
            <person name="Yandava C."/>
            <person name="Haas B."/>
            <person name="Nusbaum C."/>
            <person name="Birren B."/>
        </authorList>
    </citation>
    <scope>NUCLEOTIDE SEQUENCE [LARGE SCALE GENOMIC DNA]</scope>
    <source>
        <strain evidence="4">ATCC 64411 / 73-15</strain>
    </source>
</reference>
<feature type="compositionally biased region" description="Basic and acidic residues" evidence="1">
    <location>
        <begin position="181"/>
        <end position="200"/>
    </location>
</feature>
<gene>
    <name evidence="2" type="ORF">MAPG_09695</name>
</gene>
<evidence type="ECO:0000313" key="3">
    <source>
        <dbReference type="EnsemblFungi" id="MAPG_09695T0"/>
    </source>
</evidence>
<proteinExistence type="predicted"/>
<sequence>MPGRRTRRRSRPGNGTGGNSRRSRSVASLRTCKGGSWRFKTSLTRSYLLCPRRRSRGLRRGTAREARCACTSRPERPGALIATTLGSPRPVAISLGLLGAAAGTRPGWGRCPRWTRKGTMSKRLEVSRRIQRVQTLSPDLTSKDHGQLKPMAKQPRASLCGLGNAKRRNTSGSAPHRVHTTHLDEPKAENEQVTGRTDKR</sequence>
<dbReference type="EMBL" id="ADBL01002479">
    <property type="status" value="NOT_ANNOTATED_CDS"/>
    <property type="molecule type" value="Genomic_DNA"/>
</dbReference>
<feature type="compositionally biased region" description="Basic residues" evidence="1">
    <location>
        <begin position="1"/>
        <end position="11"/>
    </location>
</feature>
<feature type="region of interest" description="Disordered" evidence="1">
    <location>
        <begin position="1"/>
        <end position="27"/>
    </location>
</feature>
<name>A0A0C4EAM0_MAGP6</name>
<dbReference type="EMBL" id="GL876976">
    <property type="protein sequence ID" value="KLU91172.1"/>
    <property type="molecule type" value="Genomic_DNA"/>
</dbReference>
<dbReference type="AlphaFoldDB" id="A0A0C4EAM0"/>
<organism evidence="3 4">
    <name type="scientific">Magnaporthiopsis poae (strain ATCC 64411 / 73-15)</name>
    <name type="common">Kentucky bluegrass fungus</name>
    <name type="synonym">Magnaporthe poae</name>
    <dbReference type="NCBI Taxonomy" id="644358"/>
    <lineage>
        <taxon>Eukaryota</taxon>
        <taxon>Fungi</taxon>
        <taxon>Dikarya</taxon>
        <taxon>Ascomycota</taxon>
        <taxon>Pezizomycotina</taxon>
        <taxon>Sordariomycetes</taxon>
        <taxon>Sordariomycetidae</taxon>
        <taxon>Magnaporthales</taxon>
        <taxon>Magnaporthaceae</taxon>
        <taxon>Magnaporthiopsis</taxon>
    </lineage>
</organism>
<feature type="region of interest" description="Disordered" evidence="1">
    <location>
        <begin position="162"/>
        <end position="200"/>
    </location>
</feature>
<evidence type="ECO:0000256" key="1">
    <source>
        <dbReference type="SAM" id="MobiDB-lite"/>
    </source>
</evidence>
<accession>A0A0C4EAM0</accession>
<reference evidence="2" key="3">
    <citation type="submission" date="2011-03" db="EMBL/GenBank/DDBJ databases">
        <title>Annotation of Magnaporthe poae ATCC 64411.</title>
        <authorList>
            <person name="Ma L.-J."/>
            <person name="Dead R."/>
            <person name="Young S.K."/>
            <person name="Zeng Q."/>
            <person name="Gargeya S."/>
            <person name="Fitzgerald M."/>
            <person name="Haas B."/>
            <person name="Abouelleil A."/>
            <person name="Alvarado L."/>
            <person name="Arachchi H.M."/>
            <person name="Berlin A."/>
            <person name="Brown A."/>
            <person name="Chapman S.B."/>
            <person name="Chen Z."/>
            <person name="Dunbar C."/>
            <person name="Freedman E."/>
            <person name="Gearin G."/>
            <person name="Gellesch M."/>
            <person name="Goldberg J."/>
            <person name="Griggs A."/>
            <person name="Gujja S."/>
            <person name="Heiman D."/>
            <person name="Howarth C."/>
            <person name="Larson L."/>
            <person name="Lui A."/>
            <person name="MacDonald P.J.P."/>
            <person name="Mehta T."/>
            <person name="Montmayeur A."/>
            <person name="Murphy C."/>
            <person name="Neiman D."/>
            <person name="Pearson M."/>
            <person name="Priest M."/>
            <person name="Roberts A."/>
            <person name="Saif S."/>
            <person name="Shea T."/>
            <person name="Shenoy N."/>
            <person name="Sisk P."/>
            <person name="Stolte C."/>
            <person name="Sykes S."/>
            <person name="Yandava C."/>
            <person name="Wortman J."/>
            <person name="Nusbaum C."/>
            <person name="Birren B."/>
        </authorList>
    </citation>
    <scope>NUCLEOTIDE SEQUENCE</scope>
    <source>
        <strain evidence="2">ATCC 64411</strain>
    </source>
</reference>